<dbReference type="InterPro" id="IPR036737">
    <property type="entry name" value="OmpA-like_sf"/>
</dbReference>
<evidence type="ECO:0000256" key="3">
    <source>
        <dbReference type="PROSITE-ProRule" id="PRU00473"/>
    </source>
</evidence>
<feature type="domain" description="OmpA-like" evidence="4">
    <location>
        <begin position="432"/>
        <end position="550"/>
    </location>
</feature>
<dbReference type="InterPro" id="IPR050330">
    <property type="entry name" value="Bact_OuterMem_StrucFunc"/>
</dbReference>
<dbReference type="SUPFAM" id="SSF103088">
    <property type="entry name" value="OmpA-like"/>
    <property type="match status" value="1"/>
</dbReference>
<dbReference type="GO" id="GO:0009279">
    <property type="term" value="C:cell outer membrane"/>
    <property type="evidence" value="ECO:0007669"/>
    <property type="project" value="UniProtKB-SubCell"/>
</dbReference>
<dbReference type="PRINTS" id="PR01021">
    <property type="entry name" value="OMPADOMAIN"/>
</dbReference>
<evidence type="ECO:0000313" key="5">
    <source>
        <dbReference type="EMBL" id="XBY63992.1"/>
    </source>
</evidence>
<dbReference type="CDD" id="cd07185">
    <property type="entry name" value="OmpA_C-like"/>
    <property type="match status" value="1"/>
</dbReference>
<dbReference type="PROSITE" id="PS51123">
    <property type="entry name" value="OMPA_2"/>
    <property type="match status" value="1"/>
</dbReference>
<name>A0AAU7Y2U6_9PSED</name>
<evidence type="ECO:0000256" key="1">
    <source>
        <dbReference type="ARBA" id="ARBA00004442"/>
    </source>
</evidence>
<organism evidence="5">
    <name type="scientific">Pseudomonas solani</name>
    <dbReference type="NCBI Taxonomy" id="2731552"/>
    <lineage>
        <taxon>Bacteria</taxon>
        <taxon>Pseudomonadati</taxon>
        <taxon>Pseudomonadota</taxon>
        <taxon>Gammaproteobacteria</taxon>
        <taxon>Pseudomonadales</taxon>
        <taxon>Pseudomonadaceae</taxon>
        <taxon>Pseudomonas</taxon>
    </lineage>
</organism>
<dbReference type="PANTHER" id="PTHR30329">
    <property type="entry name" value="STATOR ELEMENT OF FLAGELLAR MOTOR COMPLEX"/>
    <property type="match status" value="1"/>
</dbReference>
<dbReference type="InterPro" id="IPR006664">
    <property type="entry name" value="OMP_bac"/>
</dbReference>
<dbReference type="Pfam" id="PF00691">
    <property type="entry name" value="OmpA"/>
    <property type="match status" value="1"/>
</dbReference>
<dbReference type="AlphaFoldDB" id="A0AAU7Y2U6"/>
<comment type="subcellular location">
    <subcellularLocation>
        <location evidence="1">Cell outer membrane</location>
    </subcellularLocation>
</comment>
<proteinExistence type="predicted"/>
<keyword evidence="2 3" id="KW-0472">Membrane</keyword>
<dbReference type="EMBL" id="CP158373">
    <property type="protein sequence ID" value="XBY63992.1"/>
    <property type="molecule type" value="Genomic_DNA"/>
</dbReference>
<sequence>MSRMLMRGLCAWAALLALALLCVFPMAGGVRLMGATLVLGALLLAWRWAGQRGLTLDVGLRLPAAGFQQPVVLVCGDGQRGLFDEPDSAGPRWRMTTQGCYLPVDNLEHLPLMVRTILAQRPHWGGQLGVLLVIDPGEHRDAVELEGKLRAFRHQLVQARRQAVLPLLQVSYLQGDRGQTPWFCWAANGSQPDVLEAGACIAFAEWQRLGGDPVLSASRLRTGVLLGAVAGWLRQHVQASLVGRGGNDSAATAVACGVMLVPTLPGRVAGNLWQQWVRDRTTLEEATEPAHETSSLLPLPDALLPLLPTRVSPTPLRRAWLASLWLSALAVVSALVGSAWHNRELVRQVSEDLHRYLAIPHAQHRDQPEFELREAAMAVLRSDAARLDGYYRQGEPLWLGLGLYQGERLRDELLAVITGYRRPHDAPTEVPRMPEPVRLDSLSLFAVGSATLKPESTRLLINALVDVKARPGWLIVIAGHTDASGDADRNLQLSRDRAGAVRDWMQRMGDIPDSCFAVQGFGAGQPIASNDTEIGRAANRRVDIRLVPEVGACVSPTAARGGKDQPHSAAVNL</sequence>
<dbReference type="RefSeq" id="WP_350447284.1">
    <property type="nucleotide sequence ID" value="NZ_CP158373.1"/>
</dbReference>
<dbReference type="PANTHER" id="PTHR30329:SF20">
    <property type="entry name" value="EXPORTED PROTEIN"/>
    <property type="match status" value="1"/>
</dbReference>
<reference evidence="5" key="1">
    <citation type="submission" date="2023-08" db="EMBL/GenBank/DDBJ databases">
        <title>Increased levels of nutrients transform a symbiont into a lethal pathobiont.</title>
        <authorList>
            <person name="Lachnit T."/>
            <person name="Ulrich L."/>
            <person name="Willmer F.M."/>
            <person name="Hasenbein T."/>
            <person name="Steiner L.X."/>
            <person name="Wolters M."/>
            <person name="Herbst E.M."/>
            <person name="Deines P."/>
        </authorList>
    </citation>
    <scope>NUCLEOTIDE SEQUENCE</scope>
    <source>
        <strain evidence="5">T3</strain>
    </source>
</reference>
<evidence type="ECO:0000256" key="2">
    <source>
        <dbReference type="ARBA" id="ARBA00023136"/>
    </source>
</evidence>
<dbReference type="InterPro" id="IPR006665">
    <property type="entry name" value="OmpA-like"/>
</dbReference>
<evidence type="ECO:0000259" key="4">
    <source>
        <dbReference type="PROSITE" id="PS51123"/>
    </source>
</evidence>
<gene>
    <name evidence="5" type="ORF">ABS648_29360</name>
</gene>
<protein>
    <submittedName>
        <fullName evidence="5">OmpA family protein</fullName>
    </submittedName>
</protein>
<dbReference type="Gene3D" id="3.30.1330.60">
    <property type="entry name" value="OmpA-like domain"/>
    <property type="match status" value="1"/>
</dbReference>
<accession>A0AAU7Y2U6</accession>